<feature type="transmembrane region" description="Helical" evidence="1">
    <location>
        <begin position="22"/>
        <end position="39"/>
    </location>
</feature>
<evidence type="ECO:0000313" key="2">
    <source>
        <dbReference type="EMBL" id="CAG7823631.1"/>
    </source>
</evidence>
<keyword evidence="1" id="KW-0812">Transmembrane</keyword>
<dbReference type="AlphaFoldDB" id="A0A8J2PQF7"/>
<feature type="non-terminal residue" evidence="2">
    <location>
        <position position="130"/>
    </location>
</feature>
<feature type="non-terminal residue" evidence="2">
    <location>
        <position position="1"/>
    </location>
</feature>
<dbReference type="EMBL" id="CAJVCH010530145">
    <property type="protein sequence ID" value="CAG7823631.1"/>
    <property type="molecule type" value="Genomic_DNA"/>
</dbReference>
<reference evidence="2" key="1">
    <citation type="submission" date="2021-06" db="EMBL/GenBank/DDBJ databases">
        <authorList>
            <person name="Hodson N. C."/>
            <person name="Mongue J. A."/>
            <person name="Jaron S. K."/>
        </authorList>
    </citation>
    <scope>NUCLEOTIDE SEQUENCE</scope>
</reference>
<evidence type="ECO:0000256" key="1">
    <source>
        <dbReference type="SAM" id="Phobius"/>
    </source>
</evidence>
<accession>A0A8J2PQF7</accession>
<dbReference type="Proteomes" id="UP000708208">
    <property type="component" value="Unassembled WGS sequence"/>
</dbReference>
<sequence>FGCSSNSANLRVLYGFKLPAKVTMRIVTIIGLLIALTFTRTVTSSAISGDGVKTADEGKSCKTTDGEVGVCKPFTKCYPILGIAILIKSEVYIDSKNQLQQDILDASTPCGRNSGSANRTTEDSICCVSS</sequence>
<comment type="caution">
    <text evidence="2">The sequence shown here is derived from an EMBL/GenBank/DDBJ whole genome shotgun (WGS) entry which is preliminary data.</text>
</comment>
<keyword evidence="1" id="KW-0472">Membrane</keyword>
<keyword evidence="3" id="KW-1185">Reference proteome</keyword>
<keyword evidence="1" id="KW-1133">Transmembrane helix</keyword>
<protein>
    <submittedName>
        <fullName evidence="2">Uncharacterized protein</fullName>
    </submittedName>
</protein>
<proteinExistence type="predicted"/>
<gene>
    <name evidence="2" type="ORF">AFUS01_LOCUS33834</name>
</gene>
<name>A0A8J2PQF7_9HEXA</name>
<evidence type="ECO:0000313" key="3">
    <source>
        <dbReference type="Proteomes" id="UP000708208"/>
    </source>
</evidence>
<organism evidence="2 3">
    <name type="scientific">Allacma fusca</name>
    <dbReference type="NCBI Taxonomy" id="39272"/>
    <lineage>
        <taxon>Eukaryota</taxon>
        <taxon>Metazoa</taxon>
        <taxon>Ecdysozoa</taxon>
        <taxon>Arthropoda</taxon>
        <taxon>Hexapoda</taxon>
        <taxon>Collembola</taxon>
        <taxon>Symphypleona</taxon>
        <taxon>Sminthuridae</taxon>
        <taxon>Allacma</taxon>
    </lineage>
</organism>